<dbReference type="Pfam" id="PF00571">
    <property type="entry name" value="CBS"/>
    <property type="match status" value="2"/>
</dbReference>
<dbReference type="CDD" id="cd04590">
    <property type="entry name" value="CBS_pair_CorC_HlyC_assoc"/>
    <property type="match status" value="1"/>
</dbReference>
<evidence type="ECO:0000256" key="4">
    <source>
        <dbReference type="ARBA" id="ARBA00022737"/>
    </source>
</evidence>
<evidence type="ECO:0000259" key="12">
    <source>
        <dbReference type="PROSITE" id="PS51846"/>
    </source>
</evidence>
<dbReference type="OrthoDB" id="9805314at2"/>
<dbReference type="GO" id="GO:0005886">
    <property type="term" value="C:plasma membrane"/>
    <property type="evidence" value="ECO:0007669"/>
    <property type="project" value="TreeGrafter"/>
</dbReference>
<dbReference type="InterPro" id="IPR046342">
    <property type="entry name" value="CBS_dom_sf"/>
</dbReference>
<evidence type="ECO:0000256" key="9">
    <source>
        <dbReference type="PROSITE-ProRule" id="PRU01193"/>
    </source>
</evidence>
<evidence type="ECO:0000313" key="14">
    <source>
        <dbReference type="Proteomes" id="UP000277498"/>
    </source>
</evidence>
<evidence type="ECO:0000256" key="2">
    <source>
        <dbReference type="ARBA" id="ARBA00006446"/>
    </source>
</evidence>
<dbReference type="SMART" id="SM01091">
    <property type="entry name" value="CorC_HlyC"/>
    <property type="match status" value="1"/>
</dbReference>
<dbReference type="InterPro" id="IPR000644">
    <property type="entry name" value="CBS_dom"/>
</dbReference>
<dbReference type="AlphaFoldDB" id="A0A3P5WS28"/>
<dbReference type="Pfam" id="PF03471">
    <property type="entry name" value="CorC_HlyC"/>
    <property type="match status" value="1"/>
</dbReference>
<keyword evidence="3 9" id="KW-0812">Transmembrane</keyword>
<dbReference type="SUPFAM" id="SSF54631">
    <property type="entry name" value="CBS-domain pair"/>
    <property type="match status" value="1"/>
</dbReference>
<keyword evidence="7 9" id="KW-0472">Membrane</keyword>
<dbReference type="Gene3D" id="3.10.580.10">
    <property type="entry name" value="CBS-domain"/>
    <property type="match status" value="1"/>
</dbReference>
<evidence type="ECO:0000256" key="8">
    <source>
        <dbReference type="PROSITE-ProRule" id="PRU00703"/>
    </source>
</evidence>
<dbReference type="Proteomes" id="UP000277498">
    <property type="component" value="Unassembled WGS sequence"/>
</dbReference>
<dbReference type="InterPro" id="IPR005170">
    <property type="entry name" value="Transptr-assoc_dom"/>
</dbReference>
<feature type="transmembrane region" description="Helical" evidence="10">
    <location>
        <begin position="6"/>
        <end position="26"/>
    </location>
</feature>
<name>A0A3P5WS28_9RHOB</name>
<dbReference type="Gene3D" id="3.30.465.10">
    <property type="match status" value="1"/>
</dbReference>
<dbReference type="PROSITE" id="PS51846">
    <property type="entry name" value="CNNM"/>
    <property type="match status" value="1"/>
</dbReference>
<protein>
    <submittedName>
        <fullName evidence="13">Magnesium and cobalt efflux protein CorC</fullName>
    </submittedName>
</protein>
<keyword evidence="14" id="KW-1185">Reference proteome</keyword>
<evidence type="ECO:0000256" key="7">
    <source>
        <dbReference type="ARBA" id="ARBA00023136"/>
    </source>
</evidence>
<evidence type="ECO:0000256" key="3">
    <source>
        <dbReference type="ARBA" id="ARBA00022692"/>
    </source>
</evidence>
<dbReference type="RefSeq" id="WP_124085645.1">
    <property type="nucleotide sequence ID" value="NZ_UXAW01000051.1"/>
</dbReference>
<organism evidence="13 14">
    <name type="scientific">Pseudogemmobacter humi</name>
    <dbReference type="NCBI Taxonomy" id="2483812"/>
    <lineage>
        <taxon>Bacteria</taxon>
        <taxon>Pseudomonadati</taxon>
        <taxon>Pseudomonadota</taxon>
        <taxon>Alphaproteobacteria</taxon>
        <taxon>Rhodobacterales</taxon>
        <taxon>Paracoccaceae</taxon>
        <taxon>Pseudogemmobacter</taxon>
    </lineage>
</organism>
<comment type="similarity">
    <text evidence="2">Belongs to the UPF0053 family. Hemolysin C subfamily.</text>
</comment>
<dbReference type="GO" id="GO:0050660">
    <property type="term" value="F:flavin adenine dinucleotide binding"/>
    <property type="evidence" value="ECO:0007669"/>
    <property type="project" value="InterPro"/>
</dbReference>
<dbReference type="Pfam" id="PF01595">
    <property type="entry name" value="CNNM"/>
    <property type="match status" value="1"/>
</dbReference>
<dbReference type="PROSITE" id="PS51371">
    <property type="entry name" value="CBS"/>
    <property type="match status" value="2"/>
</dbReference>
<evidence type="ECO:0000256" key="1">
    <source>
        <dbReference type="ARBA" id="ARBA00004141"/>
    </source>
</evidence>
<evidence type="ECO:0000256" key="6">
    <source>
        <dbReference type="ARBA" id="ARBA00023122"/>
    </source>
</evidence>
<reference evidence="13 14" key="1">
    <citation type="submission" date="2018-11" db="EMBL/GenBank/DDBJ databases">
        <authorList>
            <person name="Criscuolo A."/>
        </authorList>
    </citation>
    <scope>NUCLEOTIDE SEQUENCE [LARGE SCALE GENOMIC DNA]</scope>
    <source>
        <strain evidence="13">ACIP111625</strain>
    </source>
</reference>
<feature type="transmembrane region" description="Helical" evidence="10">
    <location>
        <begin position="132"/>
        <end position="154"/>
    </location>
</feature>
<dbReference type="InterPro" id="IPR016169">
    <property type="entry name" value="FAD-bd_PCMH_sub2"/>
</dbReference>
<evidence type="ECO:0000259" key="11">
    <source>
        <dbReference type="PROSITE" id="PS51371"/>
    </source>
</evidence>
<keyword evidence="4" id="KW-0677">Repeat</keyword>
<dbReference type="EMBL" id="UXAW01000051">
    <property type="protein sequence ID" value="VDC24498.1"/>
    <property type="molecule type" value="Genomic_DNA"/>
</dbReference>
<evidence type="ECO:0000256" key="5">
    <source>
        <dbReference type="ARBA" id="ARBA00022989"/>
    </source>
</evidence>
<evidence type="ECO:0000313" key="13">
    <source>
        <dbReference type="EMBL" id="VDC24498.1"/>
    </source>
</evidence>
<dbReference type="InterPro" id="IPR044751">
    <property type="entry name" value="Ion_transp-like_CBS"/>
</dbReference>
<dbReference type="InterPro" id="IPR002550">
    <property type="entry name" value="CNNM"/>
</dbReference>
<evidence type="ECO:0000256" key="10">
    <source>
        <dbReference type="SAM" id="Phobius"/>
    </source>
</evidence>
<keyword evidence="6 8" id="KW-0129">CBS domain</keyword>
<dbReference type="InterPro" id="IPR036318">
    <property type="entry name" value="FAD-bd_PCMH-like_sf"/>
</dbReference>
<feature type="domain" description="CBS" evidence="11">
    <location>
        <begin position="216"/>
        <end position="276"/>
    </location>
</feature>
<proteinExistence type="inferred from homology"/>
<accession>A0A3P5WS28</accession>
<feature type="transmembrane region" description="Helical" evidence="10">
    <location>
        <begin position="96"/>
        <end position="120"/>
    </location>
</feature>
<gene>
    <name evidence="13" type="primary">corC</name>
    <name evidence="13" type="ORF">XINFAN_01217</name>
</gene>
<comment type="subcellular location">
    <subcellularLocation>
        <location evidence="1">Membrane</location>
        <topology evidence="1">Multi-pass membrane protein</topology>
    </subcellularLocation>
</comment>
<feature type="domain" description="CNNM transmembrane" evidence="12">
    <location>
        <begin position="1"/>
        <end position="197"/>
    </location>
</feature>
<dbReference type="SUPFAM" id="SSF56176">
    <property type="entry name" value="FAD-binding/transporter-associated domain-like"/>
    <property type="match status" value="1"/>
</dbReference>
<sequence length="427" mass="45352">MLGEVLILLALIVLNGVFAMSELAVVSSRPARLKTLAVKSRGAALALRLAENPGRFLSTVQIGITAVGVLSGALAGDTLGGRIAAWLVAEGMSPAWAGRIGVGGAVVAITYVSLIVGELVPKQIALRNPEAIAARVAPMMVALSVAAAPVVWFLDRSGRAMLWLLRQRGESESRVTEEEVNLLLSEAQQGGVIEEDERAMISGVMRLSDRTARALMTPRNEVEFLPADTPPGDALEAIRRIGKSRIPVADAAGDVLGILRLTDVFAAVSRGEAPDLRALLCQVPVISDRMEALDVVRVLQQSGDRLALVYDEYGNFEGLITIGDLLEAITGAEAASDADEPAIFEREDGSLLVAGWMPADEFCDRMAIPRETAGEYDTVAGLVLHQLGHLASLGEVFELPGAQGPGLRFEVVDLDGMRIDKVLVNRV</sequence>
<feature type="transmembrane region" description="Helical" evidence="10">
    <location>
        <begin position="56"/>
        <end position="76"/>
    </location>
</feature>
<dbReference type="PANTHER" id="PTHR22777:SF17">
    <property type="entry name" value="UPF0053 PROTEIN SLL0260"/>
    <property type="match status" value="1"/>
</dbReference>
<keyword evidence="5 9" id="KW-1133">Transmembrane helix</keyword>
<feature type="domain" description="CBS" evidence="11">
    <location>
        <begin position="279"/>
        <end position="336"/>
    </location>
</feature>
<dbReference type="PANTHER" id="PTHR22777">
    <property type="entry name" value="HEMOLYSIN-RELATED"/>
    <property type="match status" value="1"/>
</dbReference>
<dbReference type="SMART" id="SM00116">
    <property type="entry name" value="CBS"/>
    <property type="match status" value="2"/>
</dbReference>